<dbReference type="AlphaFoldDB" id="A0A067LHP2"/>
<dbReference type="EMBL" id="KK914206">
    <property type="protein sequence ID" value="KDP46893.1"/>
    <property type="molecule type" value="Genomic_DNA"/>
</dbReference>
<protein>
    <submittedName>
        <fullName evidence="2">Uncharacterized protein</fullName>
    </submittedName>
</protein>
<sequence>MEAMKRIGLLFDEPSTNDEIEHLEIPQNELSDGDNPHMPDTGHNENHVGDDCIHVDIEYENTNEECDSDVALLAEEDMYDEECIQARENPLSYEKYISE</sequence>
<keyword evidence="3" id="KW-1185">Reference proteome</keyword>
<feature type="region of interest" description="Disordered" evidence="1">
    <location>
        <begin position="27"/>
        <end position="49"/>
    </location>
</feature>
<evidence type="ECO:0000313" key="2">
    <source>
        <dbReference type="EMBL" id="KDP46893.1"/>
    </source>
</evidence>
<feature type="compositionally biased region" description="Basic and acidic residues" evidence="1">
    <location>
        <begin position="34"/>
        <end position="49"/>
    </location>
</feature>
<name>A0A067LHP2_JATCU</name>
<reference evidence="2 3" key="1">
    <citation type="journal article" date="2014" name="PLoS ONE">
        <title>Global Analysis of Gene Expression Profiles in Physic Nut (Jatropha curcas L.) Seedlings Exposed to Salt Stress.</title>
        <authorList>
            <person name="Zhang L."/>
            <person name="Zhang C."/>
            <person name="Wu P."/>
            <person name="Chen Y."/>
            <person name="Li M."/>
            <person name="Jiang H."/>
            <person name="Wu G."/>
        </authorList>
    </citation>
    <scope>NUCLEOTIDE SEQUENCE [LARGE SCALE GENOMIC DNA]</scope>
    <source>
        <strain evidence="3">cv. GZQX0401</strain>
        <tissue evidence="2">Young leaves</tissue>
    </source>
</reference>
<proteinExistence type="predicted"/>
<organism evidence="2 3">
    <name type="scientific">Jatropha curcas</name>
    <name type="common">Barbados nut</name>
    <dbReference type="NCBI Taxonomy" id="180498"/>
    <lineage>
        <taxon>Eukaryota</taxon>
        <taxon>Viridiplantae</taxon>
        <taxon>Streptophyta</taxon>
        <taxon>Embryophyta</taxon>
        <taxon>Tracheophyta</taxon>
        <taxon>Spermatophyta</taxon>
        <taxon>Magnoliopsida</taxon>
        <taxon>eudicotyledons</taxon>
        <taxon>Gunneridae</taxon>
        <taxon>Pentapetalae</taxon>
        <taxon>rosids</taxon>
        <taxon>fabids</taxon>
        <taxon>Malpighiales</taxon>
        <taxon>Euphorbiaceae</taxon>
        <taxon>Crotonoideae</taxon>
        <taxon>Jatropheae</taxon>
        <taxon>Jatropha</taxon>
    </lineage>
</organism>
<dbReference type="Proteomes" id="UP000027138">
    <property type="component" value="Unassembled WGS sequence"/>
</dbReference>
<evidence type="ECO:0000256" key="1">
    <source>
        <dbReference type="SAM" id="MobiDB-lite"/>
    </source>
</evidence>
<gene>
    <name evidence="2" type="ORF">JCGZ_24102</name>
</gene>
<evidence type="ECO:0000313" key="3">
    <source>
        <dbReference type="Proteomes" id="UP000027138"/>
    </source>
</evidence>
<accession>A0A067LHP2</accession>